<dbReference type="PANTHER" id="PTHR45650">
    <property type="entry name" value="GDSL-LIKE LIPASE/ACYLHYDROLASE-RELATED"/>
    <property type="match status" value="1"/>
</dbReference>
<keyword evidence="3" id="KW-0964">Secreted</keyword>
<organism evidence="7 8">
    <name type="scientific">Adiantum capillus-veneris</name>
    <name type="common">Maidenhair fern</name>
    <dbReference type="NCBI Taxonomy" id="13818"/>
    <lineage>
        <taxon>Eukaryota</taxon>
        <taxon>Viridiplantae</taxon>
        <taxon>Streptophyta</taxon>
        <taxon>Embryophyta</taxon>
        <taxon>Tracheophyta</taxon>
        <taxon>Polypodiopsida</taxon>
        <taxon>Polypodiidae</taxon>
        <taxon>Polypodiales</taxon>
        <taxon>Pteridineae</taxon>
        <taxon>Pteridaceae</taxon>
        <taxon>Vittarioideae</taxon>
        <taxon>Adiantum</taxon>
    </lineage>
</organism>
<name>A0A9D4U5G0_ADICA</name>
<accession>A0A9D4U5G0</accession>
<dbReference type="EMBL" id="JABFUD020000023">
    <property type="protein sequence ID" value="KAI5061338.1"/>
    <property type="molecule type" value="Genomic_DNA"/>
</dbReference>
<evidence type="ECO:0000313" key="8">
    <source>
        <dbReference type="Proteomes" id="UP000886520"/>
    </source>
</evidence>
<reference evidence="7" key="1">
    <citation type="submission" date="2021-01" db="EMBL/GenBank/DDBJ databases">
        <title>Adiantum capillus-veneris genome.</title>
        <authorList>
            <person name="Fang Y."/>
            <person name="Liao Q."/>
        </authorList>
    </citation>
    <scope>NUCLEOTIDE SEQUENCE</scope>
    <source>
        <strain evidence="7">H3</strain>
        <tissue evidence="7">Leaf</tissue>
    </source>
</reference>
<keyword evidence="6" id="KW-0442">Lipid degradation</keyword>
<comment type="caution">
    <text evidence="7">The sequence shown here is derived from an EMBL/GenBank/DDBJ whole genome shotgun (WGS) entry which is preliminary data.</text>
</comment>
<evidence type="ECO:0000256" key="4">
    <source>
        <dbReference type="ARBA" id="ARBA00022729"/>
    </source>
</evidence>
<keyword evidence="4" id="KW-0732">Signal</keyword>
<proteinExistence type="inferred from homology"/>
<evidence type="ECO:0000256" key="1">
    <source>
        <dbReference type="ARBA" id="ARBA00004613"/>
    </source>
</evidence>
<dbReference type="InterPro" id="IPR036514">
    <property type="entry name" value="SGNH_hydro_sf"/>
</dbReference>
<protein>
    <submittedName>
        <fullName evidence="7">Uncharacterized protein</fullName>
    </submittedName>
</protein>
<gene>
    <name evidence="7" type="ORF">GOP47_0023843</name>
</gene>
<dbReference type="OrthoDB" id="1600564at2759"/>
<dbReference type="Gene3D" id="3.40.50.1110">
    <property type="entry name" value="SGNH hydrolase"/>
    <property type="match status" value="1"/>
</dbReference>
<dbReference type="GO" id="GO:0016042">
    <property type="term" value="P:lipid catabolic process"/>
    <property type="evidence" value="ECO:0007669"/>
    <property type="project" value="UniProtKB-KW"/>
</dbReference>
<evidence type="ECO:0000256" key="2">
    <source>
        <dbReference type="ARBA" id="ARBA00008668"/>
    </source>
</evidence>
<comment type="similarity">
    <text evidence="2">Belongs to the 'GDSL' lipolytic enzyme family.</text>
</comment>
<dbReference type="AlphaFoldDB" id="A0A9D4U5G0"/>
<evidence type="ECO:0000256" key="6">
    <source>
        <dbReference type="ARBA" id="ARBA00022963"/>
    </source>
</evidence>
<sequence length="101" mass="11030">MLAITTTSCLALTRPTSIPMGIDYPQRIFPTGRFCNGRLVLDIVASRLNFPLPRAYLSPRTRASALLQGVNYASAGCGILNETSNNSDSKWQIKLVVAEED</sequence>
<comment type="subcellular location">
    <subcellularLocation>
        <location evidence="1">Secreted</location>
    </subcellularLocation>
</comment>
<evidence type="ECO:0000256" key="3">
    <source>
        <dbReference type="ARBA" id="ARBA00022525"/>
    </source>
</evidence>
<keyword evidence="5" id="KW-0378">Hydrolase</keyword>
<dbReference type="InterPro" id="IPR051238">
    <property type="entry name" value="GDSL_esterase/lipase"/>
</dbReference>
<keyword evidence="8" id="KW-1185">Reference proteome</keyword>
<dbReference type="PANTHER" id="PTHR45650:SF8">
    <property type="entry name" value="GDSL ESTERASE_LIPASE"/>
    <property type="match status" value="1"/>
</dbReference>
<dbReference type="GO" id="GO:0016787">
    <property type="term" value="F:hydrolase activity"/>
    <property type="evidence" value="ECO:0007669"/>
    <property type="project" value="UniProtKB-KW"/>
</dbReference>
<keyword evidence="6" id="KW-0443">Lipid metabolism</keyword>
<dbReference type="GO" id="GO:0005576">
    <property type="term" value="C:extracellular region"/>
    <property type="evidence" value="ECO:0007669"/>
    <property type="project" value="UniProtKB-SubCell"/>
</dbReference>
<evidence type="ECO:0000256" key="5">
    <source>
        <dbReference type="ARBA" id="ARBA00022801"/>
    </source>
</evidence>
<evidence type="ECO:0000313" key="7">
    <source>
        <dbReference type="EMBL" id="KAI5061338.1"/>
    </source>
</evidence>
<dbReference type="Proteomes" id="UP000886520">
    <property type="component" value="Chromosome 23"/>
</dbReference>